<dbReference type="PANTHER" id="PTHR11219">
    <property type="entry name" value="TENEURIN AND N-ACETYLGLUCOSAMINE-1-PHOSPHODIESTER ALPHA-N-ACETYLGLUCOSAMINIDASE"/>
    <property type="match status" value="1"/>
</dbReference>
<dbReference type="InterPro" id="IPR028916">
    <property type="entry name" value="Tox-GHH_dom"/>
</dbReference>
<evidence type="ECO:0000313" key="6">
    <source>
        <dbReference type="EMBL" id="MEQ2292074.1"/>
    </source>
</evidence>
<evidence type="ECO:0000313" key="7">
    <source>
        <dbReference type="Proteomes" id="UP001469553"/>
    </source>
</evidence>
<proteinExistence type="predicted"/>
<dbReference type="Gene3D" id="2.180.10.10">
    <property type="entry name" value="RHS repeat-associated core"/>
    <property type="match status" value="1"/>
</dbReference>
<dbReference type="NCBIfam" id="TIGR01643">
    <property type="entry name" value="YD_repeat_2x"/>
    <property type="match status" value="1"/>
</dbReference>
<evidence type="ECO:0000256" key="2">
    <source>
        <dbReference type="ARBA" id="ARBA00022737"/>
    </source>
</evidence>
<dbReference type="InterPro" id="IPR056823">
    <property type="entry name" value="TEN-like_YD-shell"/>
</dbReference>
<dbReference type="InterPro" id="IPR006530">
    <property type="entry name" value="YD"/>
</dbReference>
<keyword evidence="2" id="KW-0677">Repeat</keyword>
<keyword evidence="3" id="KW-1015">Disulfide bond</keyword>
<reference evidence="6 7" key="1">
    <citation type="submission" date="2021-06" db="EMBL/GenBank/DDBJ databases">
        <authorList>
            <person name="Palmer J.M."/>
        </authorList>
    </citation>
    <scope>NUCLEOTIDE SEQUENCE [LARGE SCALE GENOMIC DNA]</scope>
    <source>
        <strain evidence="6 7">AS_MEX2019</strain>
        <tissue evidence="6">Muscle</tissue>
    </source>
</reference>
<dbReference type="Pfam" id="PF25023">
    <property type="entry name" value="TEN_YD-shell"/>
    <property type="match status" value="1"/>
</dbReference>
<dbReference type="Proteomes" id="UP001469553">
    <property type="component" value="Unassembled WGS sequence"/>
</dbReference>
<dbReference type="Pfam" id="PF15636">
    <property type="entry name" value="Tox-GHH"/>
    <property type="match status" value="1"/>
</dbReference>
<protein>
    <submittedName>
        <fullName evidence="6">Teneurin-2</fullName>
    </submittedName>
</protein>
<feature type="domain" description="Teneurin-like YD-shell" evidence="5">
    <location>
        <begin position="9"/>
        <end position="704"/>
    </location>
</feature>
<accession>A0ABV0YE28</accession>
<feature type="domain" description="Tox-GHH" evidence="4">
    <location>
        <begin position="921"/>
        <end position="998"/>
    </location>
</feature>
<organism evidence="6 7">
    <name type="scientific">Ameca splendens</name>
    <dbReference type="NCBI Taxonomy" id="208324"/>
    <lineage>
        <taxon>Eukaryota</taxon>
        <taxon>Metazoa</taxon>
        <taxon>Chordata</taxon>
        <taxon>Craniata</taxon>
        <taxon>Vertebrata</taxon>
        <taxon>Euteleostomi</taxon>
        <taxon>Actinopterygii</taxon>
        <taxon>Neopterygii</taxon>
        <taxon>Teleostei</taxon>
        <taxon>Neoteleostei</taxon>
        <taxon>Acanthomorphata</taxon>
        <taxon>Ovalentaria</taxon>
        <taxon>Atherinomorphae</taxon>
        <taxon>Cyprinodontiformes</taxon>
        <taxon>Goodeidae</taxon>
        <taxon>Ameca</taxon>
    </lineage>
</organism>
<keyword evidence="7" id="KW-1185">Reference proteome</keyword>
<evidence type="ECO:0000256" key="1">
    <source>
        <dbReference type="ARBA" id="ARBA00022536"/>
    </source>
</evidence>
<name>A0ABV0YE28_9TELE</name>
<dbReference type="InterPro" id="IPR051216">
    <property type="entry name" value="Teneurin"/>
</dbReference>
<dbReference type="EMBL" id="JAHRIP010029780">
    <property type="protein sequence ID" value="MEQ2292074.1"/>
    <property type="molecule type" value="Genomic_DNA"/>
</dbReference>
<dbReference type="Pfam" id="PF23538">
    <property type="entry name" value="Teneurin_ABD"/>
    <property type="match status" value="1"/>
</dbReference>
<evidence type="ECO:0000259" key="5">
    <source>
        <dbReference type="Pfam" id="PF25023"/>
    </source>
</evidence>
<dbReference type="PANTHER" id="PTHR11219:SF8">
    <property type="entry name" value="TENEURIN-2"/>
    <property type="match status" value="1"/>
</dbReference>
<evidence type="ECO:0000259" key="4">
    <source>
        <dbReference type="Pfam" id="PF15636"/>
    </source>
</evidence>
<gene>
    <name evidence="6" type="primary">TENM2_3</name>
    <name evidence="6" type="ORF">AMECASPLE_019418</name>
</gene>
<comment type="caution">
    <text evidence="6">The sequence shown here is derived from an EMBL/GenBank/DDBJ whole genome shotgun (WGS) entry which is preliminary data.</text>
</comment>
<dbReference type="NCBIfam" id="TIGR03696">
    <property type="entry name" value="Rhs_assc_core"/>
    <property type="match status" value="1"/>
</dbReference>
<dbReference type="InterPro" id="IPR022385">
    <property type="entry name" value="Rhs_assc_core"/>
</dbReference>
<feature type="non-terminal residue" evidence="6">
    <location>
        <position position="1"/>
    </location>
</feature>
<keyword evidence="1" id="KW-0245">EGF-like domain</keyword>
<evidence type="ECO:0000256" key="3">
    <source>
        <dbReference type="ARBA" id="ARBA00023157"/>
    </source>
</evidence>
<sequence length="1005" mass="114507">QVRNSYQLCNNGTLRVMYANGMGISFHTEPHILAGSVSPTIGRRNITLPTDNGLNSIEWRLRKEQTKGRITVFGRKLRAHGRNLLSIDFDRNTRTEKIYDDHRKFTLRIMYDAQGRPAMWLPSSSLAVVNVSYSPTGQLVGLQRGSMSEKTEFDPQGRILSRSFVDGKVWSYSYLDKSMVLLLQSQRQYVFEFDASGRVTAVTMPSVARHTMFTHVSVGYIRNTYNPPESNASIIHDFSEDGRPQATHYMGTGRRVLYNYGKLAKLAEIVYDSTVVTFGYDETAGVLKMVNLQSGGFSCTIRYRKMGPLIDKQIYRFSEEGMVNARFDYTYHDNSFRIASMKPVISETPLPVDLYRYDEISGKVEHFGKFGVIYYDINQIITTAVMTLSKHFDTHGRIKEVQYEIFRSLMYWMTVQYDSMGRVVKRELKIGPYANTTQYRYDYDGDGQLSGVKVNDWSTWRYSYDLNGNLHLLNPGNSARILPLRYDLRDRITRLGDVQYRLDEDGFLSQRGSDFFDYNSKGQLLRAYNRGPGGWSVVYHYDGLGRRVSTRNSMGQHLQFFYADLNHPTRVTHIFNHSSSDISSLYYDLQGHLFAMEVSSGEEYYIASDNTGTPLAVFSSNGQMIKQVQYTAYGEVYLDSNPEFQLVVGFHGGLYDPLTKLVHFTQRDYDVLAGRWTSPDYSMWPKIGKDLSPFNLYMFKNNNPLSDMLDVKNYVTDVKSWLVMFGFQLSNIIPGFPRHSLYFVEPPYELQATQHCENGQLITGVQQAAERHNQAFMALEGRLLNKERRRRKDKPGHWFGTSTPIIGRGVMLAMKEGRVVAGVSPLASDDSRKIALVLNGAQYLEGTHYTQDGKDCHYFVKVGSADSDLLALGLTNGRKSLESGINVTVSGRSRRGVTVEFAVPSLVLSIRYGLSVDVVDEEKVRLLELARQRALAGAWAKEQQRARDGKGGSRLWTEGERQQLLTTGRVQGYDGYYVLPVEQYPELADSSNNIQFLRQNEMGRR</sequence>